<evidence type="ECO:0000256" key="11">
    <source>
        <dbReference type="SAM" id="Phobius"/>
    </source>
</evidence>
<dbReference type="InterPro" id="IPR001708">
    <property type="entry name" value="YidC/ALB3/OXA1/COX18"/>
</dbReference>
<evidence type="ECO:0000256" key="4">
    <source>
        <dbReference type="ARBA" id="ARBA00022692"/>
    </source>
</evidence>
<keyword evidence="3" id="KW-1003">Cell membrane</keyword>
<dbReference type="CDD" id="cd20070">
    <property type="entry name" value="5TM_YidC_Alb3"/>
    <property type="match status" value="1"/>
</dbReference>
<dbReference type="GO" id="GO:0015031">
    <property type="term" value="P:protein transport"/>
    <property type="evidence" value="ECO:0007669"/>
    <property type="project" value="UniProtKB-KW"/>
</dbReference>
<sequence>MTQPTLWNQILIWPIMNVLVAFYRMFESLHVPWPLGWAVIMLTIAIRFLLYPLMQTQMKSAKKISSLKPHMDRLAEQHKGDKQALQKAQLALYQEHGVNPAAGCLPLLVQMPVLIALYNVFYQVLNAGNLATVVDNINQIVYLPVLRLQSLDLNFFSVSLALKPSEWQKNGVWLLAVPLITGLLQWYQTKLMIPPAAGATTPPPQTTGRKQLKSGVTDGKSAEKSQPDNAADMQRQMAMITPVMFGLFAFQFPLGLALYWNVFGLFGIMQQIKINAQAH</sequence>
<gene>
    <name evidence="13" type="ORF">A2Z33_02995</name>
</gene>
<accession>A0A1F5YVH1</accession>
<feature type="domain" description="Membrane insertase YidC/Oxa/ALB C-terminal" evidence="12">
    <location>
        <begin position="36"/>
        <end position="275"/>
    </location>
</feature>
<dbReference type="GO" id="GO:0032977">
    <property type="term" value="F:membrane insertase activity"/>
    <property type="evidence" value="ECO:0007669"/>
    <property type="project" value="InterPro"/>
</dbReference>
<keyword evidence="4 9" id="KW-0812">Transmembrane</keyword>
<keyword evidence="8" id="KW-0143">Chaperone</keyword>
<name>A0A1F5YVH1_9BACT</name>
<keyword evidence="5" id="KW-0653">Protein transport</keyword>
<evidence type="ECO:0000256" key="1">
    <source>
        <dbReference type="ARBA" id="ARBA00004651"/>
    </source>
</evidence>
<reference evidence="13 14" key="1">
    <citation type="journal article" date="2016" name="Nat. Commun.">
        <title>Thousands of microbial genomes shed light on interconnected biogeochemical processes in an aquifer system.</title>
        <authorList>
            <person name="Anantharaman K."/>
            <person name="Brown C.T."/>
            <person name="Hug L.A."/>
            <person name="Sharon I."/>
            <person name="Castelle C.J."/>
            <person name="Probst A.J."/>
            <person name="Thomas B.C."/>
            <person name="Singh A."/>
            <person name="Wilkins M.J."/>
            <person name="Karaoz U."/>
            <person name="Brodie E.L."/>
            <person name="Williams K.H."/>
            <person name="Hubbard S.S."/>
            <person name="Banfield J.F."/>
        </authorList>
    </citation>
    <scope>NUCLEOTIDE SEQUENCE [LARGE SCALE GENOMIC DNA]</scope>
</reference>
<dbReference type="InterPro" id="IPR047196">
    <property type="entry name" value="YidC_ALB_C"/>
</dbReference>
<protein>
    <recommendedName>
        <fullName evidence="12">Membrane insertase YidC/Oxa/ALB C-terminal domain-containing protein</fullName>
    </recommendedName>
</protein>
<evidence type="ECO:0000256" key="10">
    <source>
        <dbReference type="SAM" id="MobiDB-lite"/>
    </source>
</evidence>
<feature type="region of interest" description="Disordered" evidence="10">
    <location>
        <begin position="197"/>
        <end position="230"/>
    </location>
</feature>
<feature type="transmembrane region" description="Helical" evidence="11">
    <location>
        <begin position="243"/>
        <end position="268"/>
    </location>
</feature>
<dbReference type="PANTHER" id="PTHR12428:SF65">
    <property type="entry name" value="CYTOCHROME C OXIDASE ASSEMBLY PROTEIN COX18, MITOCHONDRIAL"/>
    <property type="match status" value="1"/>
</dbReference>
<evidence type="ECO:0000256" key="5">
    <source>
        <dbReference type="ARBA" id="ARBA00022927"/>
    </source>
</evidence>
<evidence type="ECO:0000313" key="13">
    <source>
        <dbReference type="EMBL" id="OGG04106.1"/>
    </source>
</evidence>
<dbReference type="GO" id="GO:0005886">
    <property type="term" value="C:plasma membrane"/>
    <property type="evidence" value="ECO:0007669"/>
    <property type="project" value="UniProtKB-SubCell"/>
</dbReference>
<dbReference type="NCBIfam" id="TIGR03592">
    <property type="entry name" value="yidC_oxa1_cterm"/>
    <property type="match status" value="1"/>
</dbReference>
<proteinExistence type="inferred from homology"/>
<evidence type="ECO:0000256" key="7">
    <source>
        <dbReference type="ARBA" id="ARBA00023136"/>
    </source>
</evidence>
<dbReference type="AlphaFoldDB" id="A0A1F5YVH1"/>
<dbReference type="STRING" id="1798374.A2Z33_02995"/>
<feature type="transmembrane region" description="Helical" evidence="11">
    <location>
        <begin position="171"/>
        <end position="188"/>
    </location>
</feature>
<evidence type="ECO:0000256" key="2">
    <source>
        <dbReference type="ARBA" id="ARBA00022448"/>
    </source>
</evidence>
<keyword evidence="2" id="KW-0813">Transport</keyword>
<organism evidence="13 14">
    <name type="scientific">Candidatus Gottesmanbacteria bacterium RBG_16_52_11</name>
    <dbReference type="NCBI Taxonomy" id="1798374"/>
    <lineage>
        <taxon>Bacteria</taxon>
        <taxon>Candidatus Gottesmaniibacteriota</taxon>
    </lineage>
</organism>
<evidence type="ECO:0000313" key="14">
    <source>
        <dbReference type="Proteomes" id="UP000178448"/>
    </source>
</evidence>
<comment type="caution">
    <text evidence="13">The sequence shown here is derived from an EMBL/GenBank/DDBJ whole genome shotgun (WGS) entry which is preliminary data.</text>
</comment>
<dbReference type="GO" id="GO:0051205">
    <property type="term" value="P:protein insertion into membrane"/>
    <property type="evidence" value="ECO:0007669"/>
    <property type="project" value="TreeGrafter"/>
</dbReference>
<keyword evidence="7 11" id="KW-0472">Membrane</keyword>
<comment type="subcellular location">
    <subcellularLocation>
        <location evidence="1">Cell membrane</location>
        <topology evidence="1">Multi-pass membrane protein</topology>
    </subcellularLocation>
    <subcellularLocation>
        <location evidence="9">Membrane</location>
        <topology evidence="9">Multi-pass membrane protein</topology>
    </subcellularLocation>
</comment>
<evidence type="ECO:0000256" key="9">
    <source>
        <dbReference type="RuleBase" id="RU003945"/>
    </source>
</evidence>
<evidence type="ECO:0000256" key="6">
    <source>
        <dbReference type="ARBA" id="ARBA00022989"/>
    </source>
</evidence>
<evidence type="ECO:0000256" key="3">
    <source>
        <dbReference type="ARBA" id="ARBA00022475"/>
    </source>
</evidence>
<comment type="similarity">
    <text evidence="9">Belongs to the OXA1/ALB3/YidC family.</text>
</comment>
<dbReference type="EMBL" id="MFJD01000004">
    <property type="protein sequence ID" value="OGG04106.1"/>
    <property type="molecule type" value="Genomic_DNA"/>
</dbReference>
<feature type="transmembrane region" description="Helical" evidence="11">
    <location>
        <begin position="7"/>
        <end position="26"/>
    </location>
</feature>
<dbReference type="InterPro" id="IPR028055">
    <property type="entry name" value="YidC/Oxa/ALB_C"/>
</dbReference>
<evidence type="ECO:0000259" key="12">
    <source>
        <dbReference type="Pfam" id="PF02096"/>
    </source>
</evidence>
<dbReference type="PANTHER" id="PTHR12428">
    <property type="entry name" value="OXA1"/>
    <property type="match status" value="1"/>
</dbReference>
<dbReference type="Pfam" id="PF02096">
    <property type="entry name" value="60KD_IMP"/>
    <property type="match status" value="1"/>
</dbReference>
<keyword evidence="6 11" id="KW-1133">Transmembrane helix</keyword>
<feature type="transmembrane region" description="Helical" evidence="11">
    <location>
        <begin position="32"/>
        <end position="53"/>
    </location>
</feature>
<dbReference type="Proteomes" id="UP000178448">
    <property type="component" value="Unassembled WGS sequence"/>
</dbReference>
<evidence type="ECO:0000256" key="8">
    <source>
        <dbReference type="ARBA" id="ARBA00023186"/>
    </source>
</evidence>